<keyword evidence="8" id="KW-1185">Reference proteome</keyword>
<keyword evidence="3" id="KW-0862">Zinc</keyword>
<proteinExistence type="predicted"/>
<dbReference type="AlphaFoldDB" id="A0ABD1HZM8"/>
<sequence>MGIDDWFAFGYIITLACLPVLVLDRFSQTTSEAPTTKPQRAADFAGLTFDKCTGKDGSCTICLDEYAAGERRATITDCSHRFHTVCLEKWIKINSTCPLCRHHLV</sequence>
<feature type="domain" description="RING-type" evidence="6">
    <location>
        <begin position="59"/>
        <end position="101"/>
    </location>
</feature>
<evidence type="ECO:0000256" key="5">
    <source>
        <dbReference type="SAM" id="Phobius"/>
    </source>
</evidence>
<evidence type="ECO:0000259" key="6">
    <source>
        <dbReference type="PROSITE" id="PS50089"/>
    </source>
</evidence>
<dbReference type="InterPro" id="IPR013083">
    <property type="entry name" value="Znf_RING/FYVE/PHD"/>
</dbReference>
<dbReference type="SUPFAM" id="SSF57850">
    <property type="entry name" value="RING/U-box"/>
    <property type="match status" value="1"/>
</dbReference>
<keyword evidence="1" id="KW-0479">Metal-binding</keyword>
<dbReference type="EMBL" id="JBEAFC010000003">
    <property type="protein sequence ID" value="KAL1561946.1"/>
    <property type="molecule type" value="Genomic_DNA"/>
</dbReference>
<evidence type="ECO:0000313" key="8">
    <source>
        <dbReference type="Proteomes" id="UP001567538"/>
    </source>
</evidence>
<gene>
    <name evidence="7" type="ORF">AAHA92_04580</name>
</gene>
<dbReference type="Gene3D" id="3.30.40.10">
    <property type="entry name" value="Zinc/RING finger domain, C3HC4 (zinc finger)"/>
    <property type="match status" value="1"/>
</dbReference>
<dbReference type="Proteomes" id="UP001567538">
    <property type="component" value="Unassembled WGS sequence"/>
</dbReference>
<evidence type="ECO:0000256" key="2">
    <source>
        <dbReference type="ARBA" id="ARBA00022771"/>
    </source>
</evidence>
<dbReference type="SMART" id="SM00184">
    <property type="entry name" value="RING"/>
    <property type="match status" value="1"/>
</dbReference>
<dbReference type="PANTHER" id="PTHR45969">
    <property type="entry name" value="RING ZINC FINGER PROTEIN-RELATED"/>
    <property type="match status" value="1"/>
</dbReference>
<keyword evidence="2 4" id="KW-0863">Zinc-finger</keyword>
<dbReference type="GO" id="GO:0008270">
    <property type="term" value="F:zinc ion binding"/>
    <property type="evidence" value="ECO:0007669"/>
    <property type="project" value="UniProtKB-KW"/>
</dbReference>
<keyword evidence="5" id="KW-1133">Transmembrane helix</keyword>
<keyword evidence="5" id="KW-0812">Transmembrane</keyword>
<dbReference type="InterPro" id="IPR001841">
    <property type="entry name" value="Znf_RING"/>
</dbReference>
<evidence type="ECO:0000256" key="4">
    <source>
        <dbReference type="PROSITE-ProRule" id="PRU00175"/>
    </source>
</evidence>
<name>A0ABD1HZM8_SALDI</name>
<dbReference type="Pfam" id="PF13639">
    <property type="entry name" value="zf-RING_2"/>
    <property type="match status" value="1"/>
</dbReference>
<evidence type="ECO:0000256" key="1">
    <source>
        <dbReference type="ARBA" id="ARBA00022723"/>
    </source>
</evidence>
<dbReference type="PROSITE" id="PS50089">
    <property type="entry name" value="ZF_RING_2"/>
    <property type="match status" value="1"/>
</dbReference>
<evidence type="ECO:0000313" key="7">
    <source>
        <dbReference type="EMBL" id="KAL1561946.1"/>
    </source>
</evidence>
<reference evidence="7 8" key="1">
    <citation type="submission" date="2024-06" db="EMBL/GenBank/DDBJ databases">
        <title>A chromosome level genome sequence of Diviner's sage (Salvia divinorum).</title>
        <authorList>
            <person name="Ford S.A."/>
            <person name="Ro D.-K."/>
            <person name="Ness R.W."/>
            <person name="Phillips M.A."/>
        </authorList>
    </citation>
    <scope>NUCLEOTIDE SEQUENCE [LARGE SCALE GENOMIC DNA]</scope>
    <source>
        <strain evidence="7">SAF-2024a</strain>
        <tissue evidence="7">Leaf</tissue>
    </source>
</reference>
<comment type="caution">
    <text evidence="7">The sequence shown here is derived from an EMBL/GenBank/DDBJ whole genome shotgun (WGS) entry which is preliminary data.</text>
</comment>
<keyword evidence="5" id="KW-0472">Membrane</keyword>
<dbReference type="PANTHER" id="PTHR45969:SF69">
    <property type="entry name" value="FINGER DOMAIN PROTEIN, PUTATIVE (AFU_ORTHOLOGUE AFUA_3G12190)-RELATED"/>
    <property type="match status" value="1"/>
</dbReference>
<accession>A0ABD1HZM8</accession>
<evidence type="ECO:0000256" key="3">
    <source>
        <dbReference type="ARBA" id="ARBA00022833"/>
    </source>
</evidence>
<protein>
    <submittedName>
        <fullName evidence="7">RING-H2 finger protein ATL80-like</fullName>
    </submittedName>
</protein>
<feature type="transmembrane region" description="Helical" evidence="5">
    <location>
        <begin position="6"/>
        <end position="23"/>
    </location>
</feature>
<organism evidence="7 8">
    <name type="scientific">Salvia divinorum</name>
    <name type="common">Maria pastora</name>
    <name type="synonym">Diviner's sage</name>
    <dbReference type="NCBI Taxonomy" id="28513"/>
    <lineage>
        <taxon>Eukaryota</taxon>
        <taxon>Viridiplantae</taxon>
        <taxon>Streptophyta</taxon>
        <taxon>Embryophyta</taxon>
        <taxon>Tracheophyta</taxon>
        <taxon>Spermatophyta</taxon>
        <taxon>Magnoliopsida</taxon>
        <taxon>eudicotyledons</taxon>
        <taxon>Gunneridae</taxon>
        <taxon>Pentapetalae</taxon>
        <taxon>asterids</taxon>
        <taxon>lamiids</taxon>
        <taxon>Lamiales</taxon>
        <taxon>Lamiaceae</taxon>
        <taxon>Nepetoideae</taxon>
        <taxon>Mentheae</taxon>
        <taxon>Salviinae</taxon>
        <taxon>Salvia</taxon>
        <taxon>Salvia subgen. Calosphace</taxon>
    </lineage>
</organism>